<sequence>MKNVGVYIGIFMLIFSGSIFWQSLSLEYYRASAPGPGFLSLWLSGILFILSLIHIIISVKKDIILFSDILPKGKGLGNVVALLLSLILFLIIIPYIGFTIASIVMLFILFKRGYKWYWSLGLSTFVTLVVFVVFNTLLQVPLPVNNFGF</sequence>
<protein>
    <recommendedName>
        <fullName evidence="2">DUF1468 domain-containing protein</fullName>
    </recommendedName>
</protein>
<feature type="transmembrane region" description="Helical" evidence="1">
    <location>
        <begin position="6"/>
        <end position="26"/>
    </location>
</feature>
<dbReference type="Pfam" id="PF07331">
    <property type="entry name" value="TctB"/>
    <property type="match status" value="1"/>
</dbReference>
<evidence type="ECO:0000256" key="1">
    <source>
        <dbReference type="SAM" id="Phobius"/>
    </source>
</evidence>
<dbReference type="RefSeq" id="WP_095656813.1">
    <property type="nucleotide sequence ID" value="NZ_NPOA01000013.1"/>
</dbReference>
<keyword evidence="1" id="KW-0812">Transmembrane</keyword>
<feature type="transmembrane region" description="Helical" evidence="1">
    <location>
        <begin position="38"/>
        <end position="59"/>
    </location>
</feature>
<dbReference type="InterPro" id="IPR009936">
    <property type="entry name" value="DUF1468"/>
</dbReference>
<keyword evidence="1" id="KW-0472">Membrane</keyword>
<evidence type="ECO:0000313" key="3">
    <source>
        <dbReference type="EMBL" id="PAV28397.1"/>
    </source>
</evidence>
<feature type="transmembrane region" description="Helical" evidence="1">
    <location>
        <begin position="116"/>
        <end position="138"/>
    </location>
</feature>
<proteinExistence type="predicted"/>
<organism evidence="3 4">
    <name type="scientific">Virgibacillus profundi</name>
    <dbReference type="NCBI Taxonomy" id="2024555"/>
    <lineage>
        <taxon>Bacteria</taxon>
        <taxon>Bacillati</taxon>
        <taxon>Bacillota</taxon>
        <taxon>Bacilli</taxon>
        <taxon>Bacillales</taxon>
        <taxon>Bacillaceae</taxon>
        <taxon>Virgibacillus</taxon>
    </lineage>
</organism>
<feature type="domain" description="DUF1468" evidence="2">
    <location>
        <begin position="8"/>
        <end position="143"/>
    </location>
</feature>
<keyword evidence="4" id="KW-1185">Reference proteome</keyword>
<name>A0A2A2I9T4_9BACI</name>
<reference evidence="3 4" key="1">
    <citation type="submission" date="2017-08" db="EMBL/GenBank/DDBJ databases">
        <title>Virgibacillus indicus sp. nov. and Virgibacillus profoundi sp. nov, two moderately halophilic bacteria isolated from marine sediment by using the Microfluidic Streak Plate.</title>
        <authorList>
            <person name="Xu B."/>
            <person name="Hu B."/>
            <person name="Wang J."/>
            <person name="Zhu Y."/>
            <person name="Huang L."/>
            <person name="Du W."/>
            <person name="Huang Y."/>
        </authorList>
    </citation>
    <scope>NUCLEOTIDE SEQUENCE [LARGE SCALE GENOMIC DNA]</scope>
    <source>
        <strain evidence="3 4">IO3-P3-H5</strain>
    </source>
</reference>
<evidence type="ECO:0000259" key="2">
    <source>
        <dbReference type="Pfam" id="PF07331"/>
    </source>
</evidence>
<comment type="caution">
    <text evidence="3">The sequence shown here is derived from an EMBL/GenBank/DDBJ whole genome shotgun (WGS) entry which is preliminary data.</text>
</comment>
<evidence type="ECO:0000313" key="4">
    <source>
        <dbReference type="Proteomes" id="UP000218887"/>
    </source>
</evidence>
<dbReference type="Proteomes" id="UP000218887">
    <property type="component" value="Unassembled WGS sequence"/>
</dbReference>
<gene>
    <name evidence="3" type="ORF">CIL05_17340</name>
</gene>
<keyword evidence="1" id="KW-1133">Transmembrane helix</keyword>
<feature type="transmembrane region" description="Helical" evidence="1">
    <location>
        <begin position="79"/>
        <end position="109"/>
    </location>
</feature>
<dbReference type="OrthoDB" id="2454096at2"/>
<dbReference type="EMBL" id="NPOA01000013">
    <property type="protein sequence ID" value="PAV28397.1"/>
    <property type="molecule type" value="Genomic_DNA"/>
</dbReference>
<accession>A0A2A2I9T4</accession>
<dbReference type="AlphaFoldDB" id="A0A2A2I9T4"/>